<reference evidence="3" key="1">
    <citation type="journal article" date="2019" name="Int. J. Syst. Evol. Microbiol.">
        <title>The Global Catalogue of Microorganisms (GCM) 10K type strain sequencing project: providing services to taxonomists for standard genome sequencing and annotation.</title>
        <authorList>
            <consortium name="The Broad Institute Genomics Platform"/>
            <consortium name="The Broad Institute Genome Sequencing Center for Infectious Disease"/>
            <person name="Wu L."/>
            <person name="Ma J."/>
        </authorList>
    </citation>
    <scope>NUCLEOTIDE SEQUENCE [LARGE SCALE GENOMIC DNA]</scope>
    <source>
        <strain evidence="3">CGMCC 4.7638</strain>
    </source>
</reference>
<keyword evidence="3" id="KW-1185">Reference proteome</keyword>
<dbReference type="PANTHER" id="PTHR38342:SF2">
    <property type="entry name" value="INNER MEMBRANE OR EXPORTED"/>
    <property type="match status" value="1"/>
</dbReference>
<dbReference type="Pfam" id="PF03625">
    <property type="entry name" value="DUF302"/>
    <property type="match status" value="1"/>
</dbReference>
<name>A0ABW5HRG6_9PSEU</name>
<accession>A0ABW5HRG6</accession>
<evidence type="ECO:0000259" key="1">
    <source>
        <dbReference type="Pfam" id="PF03625"/>
    </source>
</evidence>
<dbReference type="PANTHER" id="PTHR38342">
    <property type="entry name" value="SLR5037 PROTEIN"/>
    <property type="match status" value="1"/>
</dbReference>
<dbReference type="SUPFAM" id="SSF103247">
    <property type="entry name" value="TT1751-like"/>
    <property type="match status" value="1"/>
</dbReference>
<dbReference type="InterPro" id="IPR035923">
    <property type="entry name" value="TT1751-like_sf"/>
</dbReference>
<dbReference type="Proteomes" id="UP001597542">
    <property type="component" value="Unassembled WGS sequence"/>
</dbReference>
<protein>
    <submittedName>
        <fullName evidence="2">DUF302 domain-containing protein</fullName>
    </submittedName>
</protein>
<organism evidence="2 3">
    <name type="scientific">Amycolatopsis albidoflavus</name>
    <dbReference type="NCBI Taxonomy" id="102226"/>
    <lineage>
        <taxon>Bacteria</taxon>
        <taxon>Bacillati</taxon>
        <taxon>Actinomycetota</taxon>
        <taxon>Actinomycetes</taxon>
        <taxon>Pseudonocardiales</taxon>
        <taxon>Pseudonocardiaceae</taxon>
        <taxon>Amycolatopsis</taxon>
    </lineage>
</organism>
<dbReference type="Gene3D" id="3.30.310.70">
    <property type="entry name" value="TT1751-like domain"/>
    <property type="match status" value="1"/>
</dbReference>
<dbReference type="RefSeq" id="WP_344268177.1">
    <property type="nucleotide sequence ID" value="NZ_BAAAHV010000005.1"/>
</dbReference>
<proteinExistence type="predicted"/>
<gene>
    <name evidence="2" type="ORF">ACFSUT_01335</name>
</gene>
<sequence length="133" mass="14047">MTDHGMITVASAWSVGVTIDRLETALAGAGLLVFARIDHAGNAARAGTELRPTELLIFGHPKGGTPLMLDRQTSGIDLPVKALAWQDEAGQVWLTYNDARWLADRHGLGAGSEQALEAIESGLAHLVERAAAP</sequence>
<evidence type="ECO:0000313" key="2">
    <source>
        <dbReference type="EMBL" id="MFD2478900.1"/>
    </source>
</evidence>
<dbReference type="EMBL" id="JBHUKQ010000001">
    <property type="protein sequence ID" value="MFD2478900.1"/>
    <property type="molecule type" value="Genomic_DNA"/>
</dbReference>
<dbReference type="InterPro" id="IPR005180">
    <property type="entry name" value="DUF302"/>
</dbReference>
<feature type="domain" description="DUF302" evidence="1">
    <location>
        <begin position="37"/>
        <end position="98"/>
    </location>
</feature>
<comment type="caution">
    <text evidence="2">The sequence shown here is derived from an EMBL/GenBank/DDBJ whole genome shotgun (WGS) entry which is preliminary data.</text>
</comment>
<dbReference type="CDD" id="cd14797">
    <property type="entry name" value="DUF302"/>
    <property type="match status" value="1"/>
</dbReference>
<evidence type="ECO:0000313" key="3">
    <source>
        <dbReference type="Proteomes" id="UP001597542"/>
    </source>
</evidence>